<dbReference type="EMBL" id="CP133586">
    <property type="protein sequence ID" value="WMT12639.1"/>
    <property type="molecule type" value="Genomic_DNA"/>
</dbReference>
<feature type="chain" id="PRO_5046016377" description="Trimeric autotransporter adhesin YadA-like C-terminal membrane anchor domain-containing protein" evidence="3">
    <location>
        <begin position="24"/>
        <end position="651"/>
    </location>
</feature>
<evidence type="ECO:0000313" key="4">
    <source>
        <dbReference type="EMBL" id="WMT12639.1"/>
    </source>
</evidence>
<protein>
    <recommendedName>
        <fullName evidence="6">Trimeric autotransporter adhesin YadA-like C-terminal membrane anchor domain-containing protein</fullName>
    </recommendedName>
</protein>
<feature type="signal peptide" evidence="3">
    <location>
        <begin position="1"/>
        <end position="23"/>
    </location>
</feature>
<feature type="compositionally biased region" description="Basic and acidic residues" evidence="2">
    <location>
        <begin position="486"/>
        <end position="498"/>
    </location>
</feature>
<evidence type="ECO:0000313" key="5">
    <source>
        <dbReference type="Proteomes" id="UP001235341"/>
    </source>
</evidence>
<evidence type="ECO:0000256" key="1">
    <source>
        <dbReference type="ARBA" id="ARBA00004370"/>
    </source>
</evidence>
<reference evidence="4 5" key="1">
    <citation type="submission" date="2023-08" db="EMBL/GenBank/DDBJ databases">
        <title>Complete Genome and Methylome dissection of Serratia fonticola NEB369.</title>
        <authorList>
            <person name="Fomenkov A."/>
            <person name="Roberts R.D."/>
        </authorList>
    </citation>
    <scope>NUCLEOTIDE SEQUENCE [LARGE SCALE GENOMIC DNA]</scope>
    <source>
        <strain evidence="4 5">NEB369</strain>
    </source>
</reference>
<feature type="compositionally biased region" description="Polar residues" evidence="2">
    <location>
        <begin position="449"/>
        <end position="460"/>
    </location>
</feature>
<evidence type="ECO:0000256" key="3">
    <source>
        <dbReference type="SAM" id="SignalP"/>
    </source>
</evidence>
<organism evidence="4 5">
    <name type="scientific">Serratia fonticola</name>
    <dbReference type="NCBI Taxonomy" id="47917"/>
    <lineage>
        <taxon>Bacteria</taxon>
        <taxon>Pseudomonadati</taxon>
        <taxon>Pseudomonadota</taxon>
        <taxon>Gammaproteobacteria</taxon>
        <taxon>Enterobacterales</taxon>
        <taxon>Yersiniaceae</taxon>
        <taxon>Serratia</taxon>
    </lineage>
</organism>
<name>A0ABY9PGU1_SERFO</name>
<keyword evidence="3" id="KW-0732">Signal</keyword>
<comment type="subcellular location">
    <subcellularLocation>
        <location evidence="1">Membrane</location>
    </subcellularLocation>
</comment>
<evidence type="ECO:0008006" key="6">
    <source>
        <dbReference type="Google" id="ProtNLM"/>
    </source>
</evidence>
<keyword evidence="5" id="KW-1185">Reference proteome</keyword>
<gene>
    <name evidence="4" type="ORF">RFB13_15375</name>
</gene>
<proteinExistence type="predicted"/>
<dbReference type="RefSeq" id="WP_309204836.1">
    <property type="nucleotide sequence ID" value="NZ_CP133586.1"/>
</dbReference>
<sequence>MTIQKTLLASLITLAAISGIAHADSFAGALTELQSIQSGMSQEEINQKIQRFIERAPEGTNIKGVLEDLGLTYTSPTVNTLPHQALITPHLDAPVIDSSTHLDSNVTQEQRDIAKAAAEEITAYHHNNPEGIPTHQAAPATHLDGTHQALITPHLDAPVLDRSSHLDSNVTQEQRDIAKAAAEEITAYHHNNPEGNPTHQTAPATHLDGTHQALITPHLDAPVIDRSSHLDSNVTQEQRDTAKAAAEEITAYHHNNPEGIPTHQAAPATHLDGTHQAQITPHLDAPVLDRSSHLDSNVTQEQRDIAKAAAEELAAYHHNNPEGIPTHHAAPATHLDGIHQALITPHLDAPVLDRSSHLDSNVTQEQRDIAKAAAEELAAYHHNNPEGIPTHQTAPATHLDGTHQALITPHLDAPVIDRSSHLDSNATQEQRDTAKAAAEELAAYHHNNPESNPTHQNAPASHQDDLQNEQSTLTAGKYASANIPRDGIDGKNGADGKDGQSITGKKGAKGKDADMTLVKANVVALRGVRNEQAAQGAYIQQNSADVALNRSRIASNSAAINQNSHDIAANRKDIDENTKDIKRVGAMAQAVSSLHYNRNESGYAVAAGEYDGEASIAGGMQFSTSQDSAVTMQVSWDGNATGAGVGFHSNF</sequence>
<dbReference type="InterPro" id="IPR045584">
    <property type="entry name" value="Pilin-like"/>
</dbReference>
<accession>A0ABY9PGU1</accession>
<dbReference type="SUPFAM" id="SSF54523">
    <property type="entry name" value="Pili subunits"/>
    <property type="match status" value="1"/>
</dbReference>
<evidence type="ECO:0000256" key="2">
    <source>
        <dbReference type="SAM" id="MobiDB-lite"/>
    </source>
</evidence>
<dbReference type="Proteomes" id="UP001235341">
    <property type="component" value="Chromosome"/>
</dbReference>
<dbReference type="Gene3D" id="3.30.1300.30">
    <property type="entry name" value="GSPII I/J protein-like"/>
    <property type="match status" value="1"/>
</dbReference>
<feature type="region of interest" description="Disordered" evidence="2">
    <location>
        <begin position="446"/>
        <end position="511"/>
    </location>
</feature>